<feature type="transmembrane region" description="Helical" evidence="2">
    <location>
        <begin position="569"/>
        <end position="588"/>
    </location>
</feature>
<dbReference type="Proteomes" id="UP000481153">
    <property type="component" value="Unassembled WGS sequence"/>
</dbReference>
<dbReference type="PANTHER" id="PTHR33862">
    <property type="entry name" value="OROFACIAL CLEFT 1 CANDIDATE GENE 1 PROTEIN"/>
    <property type="match status" value="1"/>
</dbReference>
<keyword evidence="2" id="KW-1133">Transmembrane helix</keyword>
<comment type="caution">
    <text evidence="3">The sequence shown here is derived from an EMBL/GenBank/DDBJ whole genome shotgun (WGS) entry which is preliminary data.</text>
</comment>
<protein>
    <submittedName>
        <fullName evidence="3">Uncharacterized protein</fullName>
    </submittedName>
</protein>
<keyword evidence="4" id="KW-1185">Reference proteome</keyword>
<sequence>MDDDDLEALLHAVDVPSPDTTADHLAIELLHDETKRAVDNERDYVEEFDGIVPAAEVVVASIPVEVIQQREAEMERARIQKAQDEAKEYQMRETLLAYKEEKARARLDQAATLQKQKLAQRELQSLHVVTLQSKQLLHVYHQAETHMKHVLSQQQAHVQDTFGSMETTRAPAHKRRYRAEWARIPQPIEIHIHMLRAVKDKLPIGHYVILATLYDRLGGHPITWTVAGDRGVGAGFPGLTTPLLHRGRFYDTEFAVGQNVHVVCPPQIELRPANVVLFEVYMLSNNSSSETRDVVVAWGVLPVCNADFDVVAGCFKVPLIRGDVDHTISKFRDIEHMHSTDLSSWLCNMYVTVRHLPRERLDAAGILQREYDVELDFMNQLLKLDDTTRKNLAQDGQESSWQRRRRRKGSISQPTMPRSVDGGSIKSMNQRRKAPNGLSKVAPTIQEDDDDDKTKCHGGTSLPLSPPSSRSWRHWFRRRRKRNSRESVPRDLAAQNATTDDVHDDDEDDDTGAAAAPAHARTWEGFTFSTNHYVDDQVAKHERFQSIRKLRYLQQELFADMGLQHASTWHFWLLMVFLLLALWLRVYIHYLGQWLYLRGSNVPVFDFRPQLVTCVLKYTWDTIPTATEIGVITVGVLFNMLAFAAFMATAWLCQHLIGEFPDIGSNFIACFGLATVFDPLLVLAVDLIQHNYDCGSTCTDPSAALCTCIEGDAFKLYKRFKSQDGSGVVGVVLTLLLYGILMCAAAVVFYTYLLHFHMNGRMLDVYRRVHAREGVFFVPNDFEVSAADVALLCEKAARWKSIKGTQRKTAVCEYELRDPADPSFVETTVHIAIFNLELDGSRQLYRHFIKNPDGEILEVFGTISDSLGSQYSTLEPALFQTAPPEDGPPHIGLFDVL</sequence>
<feature type="transmembrane region" description="Helical" evidence="2">
    <location>
        <begin position="728"/>
        <end position="753"/>
    </location>
</feature>
<accession>A0A6G0XPG5</accession>
<gene>
    <name evidence="3" type="ORF">Ae201684_002844</name>
</gene>
<feature type="region of interest" description="Disordered" evidence="1">
    <location>
        <begin position="392"/>
        <end position="515"/>
    </location>
</feature>
<organism evidence="3 4">
    <name type="scientific">Aphanomyces euteiches</name>
    <dbReference type="NCBI Taxonomy" id="100861"/>
    <lineage>
        <taxon>Eukaryota</taxon>
        <taxon>Sar</taxon>
        <taxon>Stramenopiles</taxon>
        <taxon>Oomycota</taxon>
        <taxon>Saprolegniomycetes</taxon>
        <taxon>Saprolegniales</taxon>
        <taxon>Verrucalvaceae</taxon>
        <taxon>Aphanomyces</taxon>
    </lineage>
</organism>
<keyword evidence="2" id="KW-0472">Membrane</keyword>
<dbReference type="PANTHER" id="PTHR33862:SF3">
    <property type="entry name" value="OROFACIAL CLEFT 1 CANDIDATE GENE 1 PROTEIN"/>
    <property type="match status" value="1"/>
</dbReference>
<evidence type="ECO:0000256" key="2">
    <source>
        <dbReference type="SAM" id="Phobius"/>
    </source>
</evidence>
<evidence type="ECO:0000313" key="4">
    <source>
        <dbReference type="Proteomes" id="UP000481153"/>
    </source>
</evidence>
<feature type="compositionally biased region" description="Low complexity" evidence="1">
    <location>
        <begin position="461"/>
        <end position="470"/>
    </location>
</feature>
<proteinExistence type="predicted"/>
<keyword evidence="2" id="KW-0812">Transmembrane</keyword>
<dbReference type="InterPro" id="IPR031390">
    <property type="entry name" value="OFCC1"/>
</dbReference>
<dbReference type="VEuPathDB" id="FungiDB:AeMF1_002166"/>
<feature type="compositionally biased region" description="Acidic residues" evidence="1">
    <location>
        <begin position="502"/>
        <end position="511"/>
    </location>
</feature>
<reference evidence="3 4" key="1">
    <citation type="submission" date="2019-07" db="EMBL/GenBank/DDBJ databases">
        <title>Genomics analysis of Aphanomyces spp. identifies a new class of oomycete effector associated with host adaptation.</title>
        <authorList>
            <person name="Gaulin E."/>
        </authorList>
    </citation>
    <scope>NUCLEOTIDE SEQUENCE [LARGE SCALE GENOMIC DNA]</scope>
    <source>
        <strain evidence="3 4">ATCC 201684</strain>
    </source>
</reference>
<dbReference type="AlphaFoldDB" id="A0A6G0XPG5"/>
<evidence type="ECO:0000256" key="1">
    <source>
        <dbReference type="SAM" id="MobiDB-lite"/>
    </source>
</evidence>
<name>A0A6G0XPG5_9STRA</name>
<dbReference type="EMBL" id="VJMJ01000030">
    <property type="protein sequence ID" value="KAF0742177.1"/>
    <property type="molecule type" value="Genomic_DNA"/>
</dbReference>
<feature type="compositionally biased region" description="Basic residues" evidence="1">
    <location>
        <begin position="471"/>
        <end position="483"/>
    </location>
</feature>
<feature type="transmembrane region" description="Helical" evidence="2">
    <location>
        <begin position="629"/>
        <end position="651"/>
    </location>
</feature>
<evidence type="ECO:0000313" key="3">
    <source>
        <dbReference type="EMBL" id="KAF0742177.1"/>
    </source>
</evidence>
<feature type="transmembrane region" description="Helical" evidence="2">
    <location>
        <begin position="663"/>
        <end position="685"/>
    </location>
</feature>